<reference evidence="2 3" key="2">
    <citation type="submission" date="2018-11" db="EMBL/GenBank/DDBJ databases">
        <authorList>
            <consortium name="Pathogen Informatics"/>
        </authorList>
    </citation>
    <scope>NUCLEOTIDE SEQUENCE [LARGE SCALE GENOMIC DNA]</scope>
</reference>
<dbReference type="Proteomes" id="UP000271098">
    <property type="component" value="Unassembled WGS sequence"/>
</dbReference>
<gene>
    <name evidence="2" type="ORF">GPUH_LOCUS22909</name>
</gene>
<feature type="transmembrane region" description="Helical" evidence="1">
    <location>
        <begin position="66"/>
        <end position="88"/>
    </location>
</feature>
<name>A0A183EPL8_9BILA</name>
<dbReference type="AlphaFoldDB" id="A0A183EPL8"/>
<dbReference type="EMBL" id="UYRT01096292">
    <property type="protein sequence ID" value="VDN40713.1"/>
    <property type="molecule type" value="Genomic_DNA"/>
</dbReference>
<evidence type="ECO:0000256" key="1">
    <source>
        <dbReference type="SAM" id="Phobius"/>
    </source>
</evidence>
<evidence type="ECO:0000313" key="2">
    <source>
        <dbReference type="EMBL" id="VDN40713.1"/>
    </source>
</evidence>
<evidence type="ECO:0000313" key="4">
    <source>
        <dbReference type="WBParaSite" id="GPUH_0002293701-mRNA-1"/>
    </source>
</evidence>
<protein>
    <submittedName>
        <fullName evidence="4">Ubiquitinyl hydrolase 1</fullName>
    </submittedName>
</protein>
<keyword evidence="3" id="KW-1185">Reference proteome</keyword>
<dbReference type="WBParaSite" id="GPUH_0002293701-mRNA-1">
    <property type="protein sequence ID" value="GPUH_0002293701-mRNA-1"/>
    <property type="gene ID" value="GPUH_0002293701"/>
</dbReference>
<reference evidence="4" key="1">
    <citation type="submission" date="2016-06" db="UniProtKB">
        <authorList>
            <consortium name="WormBaseParasite"/>
        </authorList>
    </citation>
    <scope>IDENTIFICATION</scope>
</reference>
<keyword evidence="1" id="KW-0812">Transmembrane</keyword>
<organism evidence="4">
    <name type="scientific">Gongylonema pulchrum</name>
    <dbReference type="NCBI Taxonomy" id="637853"/>
    <lineage>
        <taxon>Eukaryota</taxon>
        <taxon>Metazoa</taxon>
        <taxon>Ecdysozoa</taxon>
        <taxon>Nematoda</taxon>
        <taxon>Chromadorea</taxon>
        <taxon>Rhabditida</taxon>
        <taxon>Spirurina</taxon>
        <taxon>Spiruromorpha</taxon>
        <taxon>Spiruroidea</taxon>
        <taxon>Gongylonematidae</taxon>
        <taxon>Gongylonema</taxon>
    </lineage>
</organism>
<keyword evidence="1" id="KW-0472">Membrane</keyword>
<evidence type="ECO:0000313" key="3">
    <source>
        <dbReference type="Proteomes" id="UP000271098"/>
    </source>
</evidence>
<proteinExistence type="predicted"/>
<sequence length="93" mass="10167">MQKPHHRTGSPCVGQLFQNYDDEDIERFGANYLTTRSYKPFLIIYCFKEDSARVLVDPFSSPSNHVAGVVVVAVVVVVVVVAAAVVIVDGEGQ</sequence>
<keyword evidence="1" id="KW-1133">Transmembrane helix</keyword>
<accession>A0A183EPL8</accession>